<evidence type="ECO:0000256" key="1">
    <source>
        <dbReference type="ARBA" id="ARBA00007150"/>
    </source>
</evidence>
<keyword evidence="9" id="KW-0449">Lipoprotein</keyword>
<feature type="transmembrane region" description="Helical" evidence="7">
    <location>
        <begin position="98"/>
        <end position="116"/>
    </location>
</feature>
<comment type="subcellular location">
    <subcellularLocation>
        <location evidence="7">Cell membrane</location>
        <topology evidence="7">Multi-pass membrane protein</topology>
    </subcellularLocation>
</comment>
<dbReference type="EMBL" id="CP032343">
    <property type="protein sequence ID" value="QCO13229.1"/>
    <property type="molecule type" value="Genomic_DNA"/>
</dbReference>
<feature type="transmembrane region" description="Helical" evidence="7">
    <location>
        <begin position="235"/>
        <end position="259"/>
    </location>
</feature>
<feature type="transmembrane region" description="Helical" evidence="7">
    <location>
        <begin position="20"/>
        <end position="38"/>
    </location>
</feature>
<dbReference type="PROSITE" id="PS01311">
    <property type="entry name" value="LGT"/>
    <property type="match status" value="1"/>
</dbReference>
<dbReference type="EC" id="2.5.1.145" evidence="7"/>
<evidence type="ECO:0000313" key="10">
    <source>
        <dbReference type="EMBL" id="TWA80326.1"/>
    </source>
</evidence>
<dbReference type="PANTHER" id="PTHR30589:SF0">
    <property type="entry name" value="PHOSPHATIDYLGLYCEROL--PROLIPOPROTEIN DIACYLGLYCERYL TRANSFERASE"/>
    <property type="match status" value="1"/>
</dbReference>
<feature type="transmembrane region" description="Helical" evidence="7">
    <location>
        <begin position="58"/>
        <end position="78"/>
    </location>
</feature>
<protein>
    <recommendedName>
        <fullName evidence="7">Phosphatidylglycerol--prolipoprotein diacylglyceryl transferase</fullName>
        <ecNumber evidence="7">2.5.1.145</ecNumber>
    </recommendedName>
</protein>
<dbReference type="UniPathway" id="UPA00664"/>
<geneLocation type="plasmid" evidence="9 11">
    <name>p4</name>
</geneLocation>
<feature type="transmembrane region" description="Helical" evidence="7">
    <location>
        <begin position="205"/>
        <end position="223"/>
    </location>
</feature>
<feature type="transmembrane region" description="Helical" evidence="7">
    <location>
        <begin position="128"/>
        <end position="146"/>
    </location>
</feature>
<dbReference type="Proteomes" id="UP000318529">
    <property type="component" value="Unassembled WGS sequence"/>
</dbReference>
<evidence type="ECO:0000313" key="11">
    <source>
        <dbReference type="Proteomes" id="UP000298774"/>
    </source>
</evidence>
<dbReference type="EMBL" id="JAWXYC010000002">
    <property type="protein sequence ID" value="MDX5950391.1"/>
    <property type="molecule type" value="Genomic_DNA"/>
</dbReference>
<reference evidence="8 13" key="3">
    <citation type="submission" date="2023-11" db="EMBL/GenBank/DDBJ databases">
        <title>MicrobeMod: A computational toolkit for identifying prokaryotic methylation and restriction-modification with nanopore sequencing.</title>
        <authorList>
            <person name="Crits-Christoph A."/>
            <person name="Kang S.C."/>
            <person name="Lee H."/>
            <person name="Ostrov N."/>
        </authorList>
    </citation>
    <scope>NUCLEOTIDE SEQUENCE [LARGE SCALE GENOMIC DNA]</scope>
    <source>
        <strain evidence="8 13">ATCC 29145</strain>
    </source>
</reference>
<reference evidence="9 11" key="1">
    <citation type="submission" date="2018-09" db="EMBL/GenBank/DDBJ databases">
        <title>Whole genome based analysis of evolution and adaptive divergence in Indian and Brazilian strains of Azospirillum brasilense.</title>
        <authorList>
            <person name="Singh C."/>
            <person name="Tripathi A.K."/>
        </authorList>
    </citation>
    <scope>NUCLEOTIDE SEQUENCE [LARGE SCALE GENOMIC DNA]</scope>
    <source>
        <strain evidence="9 11">MTCC4038</strain>
        <plasmid evidence="9 11">p4</plasmid>
    </source>
</reference>
<keyword evidence="5 7" id="KW-1133">Transmembrane helix</keyword>
<feature type="binding site" evidence="7">
    <location>
        <position position="141"/>
    </location>
    <ligand>
        <name>a 1,2-diacyl-sn-glycero-3-phospho-(1'-sn-glycerol)</name>
        <dbReference type="ChEBI" id="CHEBI:64716"/>
    </ligand>
</feature>
<comment type="catalytic activity">
    <reaction evidence="7">
        <text>L-cysteinyl-[prolipoprotein] + a 1,2-diacyl-sn-glycero-3-phospho-(1'-sn-glycerol) = an S-1,2-diacyl-sn-glyceryl-L-cysteinyl-[prolipoprotein] + sn-glycerol 1-phosphate + H(+)</text>
        <dbReference type="Rhea" id="RHEA:56712"/>
        <dbReference type="Rhea" id="RHEA-COMP:14679"/>
        <dbReference type="Rhea" id="RHEA-COMP:14680"/>
        <dbReference type="ChEBI" id="CHEBI:15378"/>
        <dbReference type="ChEBI" id="CHEBI:29950"/>
        <dbReference type="ChEBI" id="CHEBI:57685"/>
        <dbReference type="ChEBI" id="CHEBI:64716"/>
        <dbReference type="ChEBI" id="CHEBI:140658"/>
        <dbReference type="EC" id="2.5.1.145"/>
    </reaction>
</comment>
<comment type="function">
    <text evidence="7">Catalyzes the transfer of the diacylglyceryl group from phosphatidylglycerol to the sulfhydryl group of the N-terminal cysteine of a prolipoprotein, the first step in the formation of mature lipoproteins.</text>
</comment>
<dbReference type="KEGG" id="abf:AMK58_27325"/>
<dbReference type="GO" id="GO:0005886">
    <property type="term" value="C:plasma membrane"/>
    <property type="evidence" value="ECO:0007669"/>
    <property type="project" value="UniProtKB-SubCell"/>
</dbReference>
<keyword evidence="6 7" id="KW-0472">Membrane</keyword>
<dbReference type="Proteomes" id="UP001277471">
    <property type="component" value="Unassembled WGS sequence"/>
</dbReference>
<keyword evidence="2 7" id="KW-1003">Cell membrane</keyword>
<evidence type="ECO:0000313" key="9">
    <source>
        <dbReference type="EMBL" id="QCO13229.1"/>
    </source>
</evidence>
<keyword evidence="3 7" id="KW-0808">Transferase</keyword>
<organism evidence="9 11">
    <name type="scientific">Azospirillum brasilense</name>
    <dbReference type="NCBI Taxonomy" id="192"/>
    <lineage>
        <taxon>Bacteria</taxon>
        <taxon>Pseudomonadati</taxon>
        <taxon>Pseudomonadota</taxon>
        <taxon>Alphaproteobacteria</taxon>
        <taxon>Rhodospirillales</taxon>
        <taxon>Azospirillaceae</taxon>
        <taxon>Azospirillum</taxon>
    </lineage>
</organism>
<evidence type="ECO:0000256" key="3">
    <source>
        <dbReference type="ARBA" id="ARBA00022679"/>
    </source>
</evidence>
<evidence type="ECO:0000256" key="5">
    <source>
        <dbReference type="ARBA" id="ARBA00022989"/>
    </source>
</evidence>
<evidence type="ECO:0000256" key="2">
    <source>
        <dbReference type="ARBA" id="ARBA00022475"/>
    </source>
</evidence>
<dbReference type="HAMAP" id="MF_01147">
    <property type="entry name" value="Lgt"/>
    <property type="match status" value="1"/>
</dbReference>
<feature type="transmembrane region" description="Helical" evidence="7">
    <location>
        <begin position="178"/>
        <end position="198"/>
    </location>
</feature>
<accession>A0A0P0EMM2</accession>
<evidence type="ECO:0000313" key="12">
    <source>
        <dbReference type="Proteomes" id="UP000318529"/>
    </source>
</evidence>
<evidence type="ECO:0000256" key="7">
    <source>
        <dbReference type="HAMAP-Rule" id="MF_01147"/>
    </source>
</evidence>
<dbReference type="Pfam" id="PF01790">
    <property type="entry name" value="LGT"/>
    <property type="match status" value="1"/>
</dbReference>
<dbReference type="NCBIfam" id="TIGR00544">
    <property type="entry name" value="lgt"/>
    <property type="match status" value="1"/>
</dbReference>
<reference evidence="10 12" key="2">
    <citation type="submission" date="2019-06" db="EMBL/GenBank/DDBJ databases">
        <title>Genomic Encyclopedia of Type Strains, Phase IV (KMG-V): Genome sequencing to study the core and pangenomes of soil and plant-associated prokaryotes.</title>
        <authorList>
            <person name="Whitman W."/>
        </authorList>
    </citation>
    <scope>NUCLEOTIDE SEQUENCE [LARGE SCALE GENOMIC DNA]</scope>
    <source>
        <strain evidence="10 12">BR 11650</strain>
    </source>
</reference>
<dbReference type="PANTHER" id="PTHR30589">
    <property type="entry name" value="PROLIPOPROTEIN DIACYLGLYCERYL TRANSFERASE"/>
    <property type="match status" value="1"/>
</dbReference>
<evidence type="ECO:0000313" key="13">
    <source>
        <dbReference type="Proteomes" id="UP001277471"/>
    </source>
</evidence>
<sequence length="268" mass="29315">MLAIAFPAIDPVAFELGPIVIRWYALAYLAGFVLGWRYCLALARSTPGRPSAEDYDDFLTWAVVGVILGGRIGYVLFYNLPFYLQNPLDALMVWHGGMSFHGGLIGVLGAILLFCWKRGLSPLAFGDLIAAAAPIGLFFGRIANFINGELYGRPAPDVSWAVVFPRDPLQVPRHPSQLYESFLEGAVLFVLLAILVRMPAVRGRAGMTAGIFFIGYGLSRIIAEFFREPDAQLGFLYAGATMGQLLSVPMVLFGVWLVAQARRRPAAI</sequence>
<comment type="similarity">
    <text evidence="1 7">Belongs to the Lgt family.</text>
</comment>
<comment type="pathway">
    <text evidence="7">Protein modification; lipoprotein biosynthesis (diacylglyceryl transfer).</text>
</comment>
<dbReference type="Proteomes" id="UP000298774">
    <property type="component" value="Plasmid p4"/>
</dbReference>
<dbReference type="InterPro" id="IPR001640">
    <property type="entry name" value="Lgt"/>
</dbReference>
<dbReference type="GO" id="GO:0008961">
    <property type="term" value="F:phosphatidylglycerol-prolipoprotein diacylglyceryl transferase activity"/>
    <property type="evidence" value="ECO:0007669"/>
    <property type="project" value="UniProtKB-UniRule"/>
</dbReference>
<dbReference type="AlphaFoldDB" id="A0A0P0EMM2"/>
<dbReference type="EMBL" id="VITH01000009">
    <property type="protein sequence ID" value="TWA80326.1"/>
    <property type="molecule type" value="Genomic_DNA"/>
</dbReference>
<evidence type="ECO:0000256" key="4">
    <source>
        <dbReference type="ARBA" id="ARBA00022692"/>
    </source>
</evidence>
<keyword evidence="9" id="KW-0614">Plasmid</keyword>
<dbReference type="GeneID" id="56453536"/>
<dbReference type="GO" id="GO:0042158">
    <property type="term" value="P:lipoprotein biosynthetic process"/>
    <property type="evidence" value="ECO:0007669"/>
    <property type="project" value="UniProtKB-UniRule"/>
</dbReference>
<gene>
    <name evidence="7 8" type="primary">lgt</name>
    <name evidence="9" type="ORF">D3868_29870</name>
    <name evidence="10" type="ORF">FBZ83_109132</name>
    <name evidence="8" type="ORF">SIM66_04170</name>
</gene>
<evidence type="ECO:0000313" key="8">
    <source>
        <dbReference type="EMBL" id="MDX5950391.1"/>
    </source>
</evidence>
<keyword evidence="4 7" id="KW-0812">Transmembrane</keyword>
<proteinExistence type="inferred from homology"/>
<keyword evidence="13" id="KW-1185">Reference proteome</keyword>
<evidence type="ECO:0000256" key="6">
    <source>
        <dbReference type="ARBA" id="ARBA00023136"/>
    </source>
</evidence>
<name>A0A0P0EMM2_AZOBR</name>
<dbReference type="RefSeq" id="WP_035682583.1">
    <property type="nucleotide sequence ID" value="NZ_CP012917.1"/>
</dbReference>